<evidence type="ECO:0000256" key="1">
    <source>
        <dbReference type="ARBA" id="ARBA00005417"/>
    </source>
</evidence>
<dbReference type="SUPFAM" id="SSF50331">
    <property type="entry name" value="MOP-like"/>
    <property type="match status" value="1"/>
</dbReference>
<keyword evidence="3" id="KW-0547">Nucleotide-binding</keyword>
<dbReference type="SUPFAM" id="SSF52540">
    <property type="entry name" value="P-loop containing nucleoside triphosphate hydrolases"/>
    <property type="match status" value="1"/>
</dbReference>
<dbReference type="InterPro" id="IPR003593">
    <property type="entry name" value="AAA+_ATPase"/>
</dbReference>
<accession>A0ABQ4QJW6</accession>
<keyword evidence="7" id="KW-1185">Reference proteome</keyword>
<dbReference type="InterPro" id="IPR027417">
    <property type="entry name" value="P-loop_NTPase"/>
</dbReference>
<evidence type="ECO:0000313" key="6">
    <source>
        <dbReference type="EMBL" id="GJD45036.1"/>
    </source>
</evidence>
<comment type="caution">
    <text evidence="6">The sequence shown here is derived from an EMBL/GenBank/DDBJ whole genome shotgun (WGS) entry which is preliminary data.</text>
</comment>
<dbReference type="Gene3D" id="3.40.50.300">
    <property type="entry name" value="P-loop containing nucleotide triphosphate hydrolases"/>
    <property type="match status" value="1"/>
</dbReference>
<dbReference type="InterPro" id="IPR008995">
    <property type="entry name" value="Mo/tungstate-bd_C_term_dom"/>
</dbReference>
<name>A0ABQ4QJW6_9HYPH</name>
<proteinExistence type="inferred from homology"/>
<dbReference type="PANTHER" id="PTHR42781:SF4">
    <property type="entry name" value="SPERMIDINE_PUTRESCINE IMPORT ATP-BINDING PROTEIN POTA"/>
    <property type="match status" value="1"/>
</dbReference>
<evidence type="ECO:0000256" key="3">
    <source>
        <dbReference type="ARBA" id="ARBA00022741"/>
    </source>
</evidence>
<dbReference type="Pfam" id="PF00005">
    <property type="entry name" value="ABC_tran"/>
    <property type="match status" value="1"/>
</dbReference>
<dbReference type="InterPro" id="IPR050093">
    <property type="entry name" value="ABC_SmlMolc_Importer"/>
</dbReference>
<dbReference type="EMBL" id="BPQG01000044">
    <property type="protein sequence ID" value="GJD45036.1"/>
    <property type="molecule type" value="Genomic_DNA"/>
</dbReference>
<evidence type="ECO:0000256" key="4">
    <source>
        <dbReference type="ARBA" id="ARBA00022840"/>
    </source>
</evidence>
<dbReference type="InterPro" id="IPR017871">
    <property type="entry name" value="ABC_transporter-like_CS"/>
</dbReference>
<sequence>MRAGELLGLLGPSGSGKTTLLRIIAGLDTPDRGRILFGGDDATFLPVQQRAVGFVFQHYALFKHMSVADNIAYGLNARKRSERPPAAEIKRRVGELLDLIRLSGFADRYPSQLSGGQRQRIALARALAVEPRVLLLDEPFGALDAQVRKDLRRWLREIHDRTGQTTIFVTHDQDEALELSDRVAVLDRGRLEQVGTPDEVQENPASATVLRFLGDAIEVEAITEGGQVRVDGRPTPVVAPAGLIGPVKLFVRPWQLQLVEPATAHLTGTVRSSYRSQGRQRIEVARPDGGLLIVEDSDGERYATGREVGLRINGGYVFG</sequence>
<dbReference type="InterPro" id="IPR003439">
    <property type="entry name" value="ABC_transporter-like_ATP-bd"/>
</dbReference>
<feature type="domain" description="ABC transporter" evidence="5">
    <location>
        <begin position="1"/>
        <end position="213"/>
    </location>
</feature>
<dbReference type="PANTHER" id="PTHR42781">
    <property type="entry name" value="SPERMIDINE/PUTRESCINE IMPORT ATP-BINDING PROTEIN POTA"/>
    <property type="match status" value="1"/>
</dbReference>
<dbReference type="Proteomes" id="UP001055117">
    <property type="component" value="Unassembled WGS sequence"/>
</dbReference>
<evidence type="ECO:0000256" key="2">
    <source>
        <dbReference type="ARBA" id="ARBA00022448"/>
    </source>
</evidence>
<evidence type="ECO:0000313" key="7">
    <source>
        <dbReference type="Proteomes" id="UP001055117"/>
    </source>
</evidence>
<evidence type="ECO:0000259" key="5">
    <source>
        <dbReference type="PROSITE" id="PS50893"/>
    </source>
</evidence>
<protein>
    <submittedName>
        <fullName evidence="6">Sulfate/thiosulfate import ATP-binding protein CysA</fullName>
    </submittedName>
</protein>
<dbReference type="PROSITE" id="PS00211">
    <property type="entry name" value="ABC_TRANSPORTER_1"/>
    <property type="match status" value="1"/>
</dbReference>
<keyword evidence="4 6" id="KW-0067">ATP-binding</keyword>
<gene>
    <name evidence="6" type="primary">cysA_1</name>
    <name evidence="6" type="ORF">AFCDBAGC_2905</name>
</gene>
<dbReference type="PROSITE" id="PS50893">
    <property type="entry name" value="ABC_TRANSPORTER_2"/>
    <property type="match status" value="1"/>
</dbReference>
<keyword evidence="2" id="KW-0813">Transport</keyword>
<dbReference type="GO" id="GO:0005524">
    <property type="term" value="F:ATP binding"/>
    <property type="evidence" value="ECO:0007669"/>
    <property type="project" value="UniProtKB-KW"/>
</dbReference>
<comment type="similarity">
    <text evidence="1">Belongs to the ABC transporter superfamily.</text>
</comment>
<reference evidence="6 7" key="1">
    <citation type="journal article" date="2021" name="Front. Microbiol.">
        <title>Comprehensive Comparative Genomics and Phenotyping of Methylobacterium Species.</title>
        <authorList>
            <person name="Alessa O."/>
            <person name="Ogura Y."/>
            <person name="Fujitani Y."/>
            <person name="Takami H."/>
            <person name="Hayashi T."/>
            <person name="Sahin N."/>
            <person name="Tani A."/>
        </authorList>
    </citation>
    <scope>NUCLEOTIDE SEQUENCE [LARGE SCALE GENOMIC DNA]</scope>
    <source>
        <strain evidence="6 7">DSM 23679</strain>
    </source>
</reference>
<organism evidence="6 7">
    <name type="scientific">Methylobacterium cerastii</name>
    <dbReference type="NCBI Taxonomy" id="932741"/>
    <lineage>
        <taxon>Bacteria</taxon>
        <taxon>Pseudomonadati</taxon>
        <taxon>Pseudomonadota</taxon>
        <taxon>Alphaproteobacteria</taxon>
        <taxon>Hyphomicrobiales</taxon>
        <taxon>Methylobacteriaceae</taxon>
        <taxon>Methylobacterium</taxon>
    </lineage>
</organism>
<dbReference type="SMART" id="SM00382">
    <property type="entry name" value="AAA"/>
    <property type="match status" value="1"/>
</dbReference>